<organism evidence="3 4">
    <name type="scientific">Candidatus Nitrotoga arctica</name>
    <dbReference type="NCBI Taxonomy" id="453162"/>
    <lineage>
        <taxon>Bacteria</taxon>
        <taxon>Pseudomonadati</taxon>
        <taxon>Pseudomonadota</taxon>
        <taxon>Betaproteobacteria</taxon>
        <taxon>Nitrosomonadales</taxon>
        <taxon>Gallionellaceae</taxon>
        <taxon>Candidatus Nitrotoga</taxon>
    </lineage>
</organism>
<dbReference type="EMBL" id="OU912926">
    <property type="protein sequence ID" value="CAG9933945.1"/>
    <property type="molecule type" value="Genomic_DNA"/>
</dbReference>
<accession>A0ABM8Z2B2</accession>
<evidence type="ECO:0008006" key="5">
    <source>
        <dbReference type="Google" id="ProtNLM"/>
    </source>
</evidence>
<protein>
    <recommendedName>
        <fullName evidence="5">DUF4197 domain-containing protein</fullName>
    </recommendedName>
</protein>
<gene>
    <name evidence="3" type="ORF">NTG6680_2696</name>
</gene>
<sequence>MPRHMIQSILFASITLAASHAHAIDFGDLINKELGSLGKSTQKNSEPAASSNTPATTGTLKSAANLANFSNNDQVSSLKQALIQGAETAVASLAKENGYLGNDKVRIPLPESLQKADGLLRKFGMGKYADDLTTSINRAAETAVPEAKDLLVGAVNKMTVDDAKGILTGGSDAATQYFRKNTETALAGKFKPVVATSIQKVKLAETYDQFAEKGVQFGLIDKRDTKMDDYITRKAMDGLFLMMAEQEKAIRANPLEATGNLAKKIFSAIKF</sequence>
<evidence type="ECO:0000256" key="2">
    <source>
        <dbReference type="SAM" id="SignalP"/>
    </source>
</evidence>
<reference evidence="3 4" key="1">
    <citation type="submission" date="2021-10" db="EMBL/GenBank/DDBJ databases">
        <authorList>
            <person name="Koch H."/>
        </authorList>
    </citation>
    <scope>NUCLEOTIDE SEQUENCE [LARGE SCALE GENOMIC DNA]</scope>
    <source>
        <strain evidence="3">6680</strain>
    </source>
</reference>
<keyword evidence="2" id="KW-0732">Signal</keyword>
<evidence type="ECO:0000313" key="3">
    <source>
        <dbReference type="EMBL" id="CAG9933945.1"/>
    </source>
</evidence>
<dbReference type="RefSeq" id="WP_320412269.1">
    <property type="nucleotide sequence ID" value="NZ_OU912926.1"/>
</dbReference>
<dbReference type="InterPro" id="IPR025245">
    <property type="entry name" value="DUF4197"/>
</dbReference>
<keyword evidence="4" id="KW-1185">Reference proteome</keyword>
<dbReference type="Proteomes" id="UP000839052">
    <property type="component" value="Chromosome"/>
</dbReference>
<dbReference type="Pfam" id="PF13852">
    <property type="entry name" value="DUF4197"/>
    <property type="match status" value="1"/>
</dbReference>
<proteinExistence type="predicted"/>
<evidence type="ECO:0000313" key="4">
    <source>
        <dbReference type="Proteomes" id="UP000839052"/>
    </source>
</evidence>
<name>A0ABM8Z2B2_9PROT</name>
<feature type="chain" id="PRO_5046691517" description="DUF4197 domain-containing protein" evidence="2">
    <location>
        <begin position="24"/>
        <end position="271"/>
    </location>
</feature>
<evidence type="ECO:0000256" key="1">
    <source>
        <dbReference type="SAM" id="MobiDB-lite"/>
    </source>
</evidence>
<feature type="region of interest" description="Disordered" evidence="1">
    <location>
        <begin position="38"/>
        <end position="57"/>
    </location>
</feature>
<feature type="signal peptide" evidence="2">
    <location>
        <begin position="1"/>
        <end position="23"/>
    </location>
</feature>